<evidence type="ECO:0000256" key="1">
    <source>
        <dbReference type="SAM" id="Phobius"/>
    </source>
</evidence>
<keyword evidence="1" id="KW-0812">Transmembrane</keyword>
<gene>
    <name evidence="4" type="primary">LOC112680941</name>
    <name evidence="2" type="ORF">g.25503</name>
</gene>
<dbReference type="AlphaFoldDB" id="A0A2S2Q6S3"/>
<dbReference type="Pfam" id="PF12259">
    <property type="entry name" value="Baculo_F"/>
    <property type="match status" value="1"/>
</dbReference>
<reference evidence="4" key="2">
    <citation type="submission" date="2025-04" db="UniProtKB">
        <authorList>
            <consortium name="RefSeq"/>
        </authorList>
    </citation>
    <scope>IDENTIFICATION</scope>
    <source>
        <tissue evidence="4">Whole body</tissue>
    </source>
</reference>
<protein>
    <submittedName>
        <fullName evidence="4">Uncharacterized protein LOC112680941</fullName>
    </submittedName>
</protein>
<feature type="transmembrane region" description="Helical" evidence="1">
    <location>
        <begin position="145"/>
        <end position="163"/>
    </location>
</feature>
<keyword evidence="1" id="KW-0472">Membrane</keyword>
<accession>A0A2S2Q6S3</accession>
<evidence type="ECO:0000313" key="2">
    <source>
        <dbReference type="EMBL" id="MBY72892.1"/>
    </source>
</evidence>
<organism evidence="2">
    <name type="scientific">Sipha flava</name>
    <name type="common">yellow sugarcane aphid</name>
    <dbReference type="NCBI Taxonomy" id="143950"/>
    <lineage>
        <taxon>Eukaryota</taxon>
        <taxon>Metazoa</taxon>
        <taxon>Ecdysozoa</taxon>
        <taxon>Arthropoda</taxon>
        <taxon>Hexapoda</taxon>
        <taxon>Insecta</taxon>
        <taxon>Pterygota</taxon>
        <taxon>Neoptera</taxon>
        <taxon>Paraneoptera</taxon>
        <taxon>Hemiptera</taxon>
        <taxon>Sternorrhyncha</taxon>
        <taxon>Aphidomorpha</taxon>
        <taxon>Aphidoidea</taxon>
        <taxon>Aphididae</taxon>
        <taxon>Sipha</taxon>
    </lineage>
</organism>
<evidence type="ECO:0000313" key="3">
    <source>
        <dbReference type="Proteomes" id="UP000694846"/>
    </source>
</evidence>
<sequence length="221" mass="25933">MKFKLDTSIYHKLTYKNKWLYVTKGENIFITCNKEKQSVNHKLSGVGVISLNEACKGFTERDILIPGEINHLEEYTDFIPTSKILHLEEHLTSPIDKTMFQDKYIKSNQLYNLNEVAKPVSYFQIKKEMDKNQNKYIDIQRNNGYLLYAVTGIIFISISIFWIKKVNEILTRRNTNRIQNREESIQLQATAPVIEPPEIIPIRETTDENNLALYPKLRTEF</sequence>
<proteinExistence type="predicted"/>
<dbReference type="InterPro" id="IPR022048">
    <property type="entry name" value="Envelope_fusion-like"/>
</dbReference>
<reference evidence="2" key="1">
    <citation type="submission" date="2018-04" db="EMBL/GenBank/DDBJ databases">
        <title>Transcriptome assembly of Sipha flava.</title>
        <authorList>
            <person name="Scully E.D."/>
            <person name="Geib S.M."/>
            <person name="Palmer N.A."/>
            <person name="Koch K."/>
            <person name="Bradshaw J."/>
            <person name="Heng-Moss T."/>
            <person name="Sarath G."/>
        </authorList>
    </citation>
    <scope>NUCLEOTIDE SEQUENCE</scope>
</reference>
<dbReference type="EMBL" id="GGMS01003689">
    <property type="protein sequence ID" value="MBY72892.1"/>
    <property type="molecule type" value="Transcribed_RNA"/>
</dbReference>
<dbReference type="RefSeq" id="XP_025406960.1">
    <property type="nucleotide sequence ID" value="XM_025551175.1"/>
</dbReference>
<name>A0A2S2Q6S3_9HEMI</name>
<dbReference type="Proteomes" id="UP000694846">
    <property type="component" value="Unplaced"/>
</dbReference>
<dbReference type="OrthoDB" id="6629081at2759"/>
<keyword evidence="1" id="KW-1133">Transmembrane helix</keyword>
<keyword evidence="3" id="KW-1185">Reference proteome</keyword>
<dbReference type="GeneID" id="112680941"/>
<evidence type="ECO:0000313" key="4">
    <source>
        <dbReference type="RefSeq" id="XP_025406960.1"/>
    </source>
</evidence>